<reference evidence="1" key="1">
    <citation type="submission" date="2019-10" db="EMBL/GenBank/DDBJ databases">
        <title>Description of Paenibacillus glebae sp. nov.</title>
        <authorList>
            <person name="Carlier A."/>
            <person name="Qi S."/>
        </authorList>
    </citation>
    <scope>NUCLEOTIDE SEQUENCE</scope>
    <source>
        <strain evidence="1">LMG 31456</strain>
    </source>
</reference>
<keyword evidence="2" id="KW-1185">Reference proteome</keyword>
<organism evidence="1 2">
    <name type="scientific">Paenibacillus foliorum</name>
    <dbReference type="NCBI Taxonomy" id="2654974"/>
    <lineage>
        <taxon>Bacteria</taxon>
        <taxon>Bacillati</taxon>
        <taxon>Bacillota</taxon>
        <taxon>Bacilli</taxon>
        <taxon>Bacillales</taxon>
        <taxon>Paenibacillaceae</taxon>
        <taxon>Paenibacillus</taxon>
    </lineage>
</organism>
<evidence type="ECO:0000313" key="1">
    <source>
        <dbReference type="EMBL" id="NOU95654.1"/>
    </source>
</evidence>
<evidence type="ECO:0008006" key="3">
    <source>
        <dbReference type="Google" id="ProtNLM"/>
    </source>
</evidence>
<proteinExistence type="predicted"/>
<accession>A0A972GWA8</accession>
<comment type="caution">
    <text evidence="1">The sequence shown here is derived from an EMBL/GenBank/DDBJ whole genome shotgun (WGS) entry which is preliminary data.</text>
</comment>
<dbReference type="AlphaFoldDB" id="A0A972GWA8"/>
<dbReference type="InterPro" id="IPR029060">
    <property type="entry name" value="PIN-like_dom_sf"/>
</dbReference>
<dbReference type="SUPFAM" id="SSF88723">
    <property type="entry name" value="PIN domain-like"/>
    <property type="match status" value="1"/>
</dbReference>
<dbReference type="Proteomes" id="UP000641588">
    <property type="component" value="Unassembled WGS sequence"/>
</dbReference>
<protein>
    <recommendedName>
        <fullName evidence="3">PIN domain-containing protein</fullName>
    </recommendedName>
</protein>
<dbReference type="RefSeq" id="WP_171653885.1">
    <property type="nucleotide sequence ID" value="NZ_WHOD01000074.1"/>
</dbReference>
<sequence>MNQENVAIHPKVFEMIIANQSHELLSPEIQMMRSIEQGVYTAVTPSLTHTLLLTPFIQDQPGKAQQLTLLLNHYPNLSMISIDDEAAQFMAFYQARYAANHLDLWDTSTLAIAKISKVDKVYFPSLSNGNKNEIESFKMAEIEDYFEERKKRNNKEEV</sequence>
<gene>
    <name evidence="1" type="ORF">GC093_20830</name>
</gene>
<name>A0A972GWA8_9BACL</name>
<evidence type="ECO:0000313" key="2">
    <source>
        <dbReference type="Proteomes" id="UP000641588"/>
    </source>
</evidence>
<dbReference type="EMBL" id="WHOD01000074">
    <property type="protein sequence ID" value="NOU95654.1"/>
    <property type="molecule type" value="Genomic_DNA"/>
</dbReference>